<dbReference type="GO" id="GO:0042242">
    <property type="term" value="F:cobyrinic acid a,c-diamide synthase activity"/>
    <property type="evidence" value="ECO:0007669"/>
    <property type="project" value="InterPro"/>
</dbReference>
<comment type="function">
    <text evidence="7">Catalyzes the ATP-dependent amidation of the two carboxylate groups at positions a and c of hydrogenobyrinate, using either L-glutamine or ammonia as the nitrogen source.</text>
</comment>
<proteinExistence type="inferred from homology"/>
<comment type="miscellaneous">
    <text evidence="7">The a and c carboxylates of hydrogenobyrinate are activated for nucleophilic attack via formation of a phosphorylated intermediate by ATP. CobB catalyzes first the amidation of the c-carboxylate, and then that of the a-carboxylate.</text>
</comment>
<dbReference type="GO" id="GO:0043802">
    <property type="term" value="F:hydrogenobyrinic acid a,c-diamide synthase (glutamine-hydrolysing) activity"/>
    <property type="evidence" value="ECO:0007669"/>
    <property type="project" value="UniProtKB-UniRule"/>
</dbReference>
<dbReference type="Gene3D" id="3.40.50.300">
    <property type="entry name" value="P-loop containing nucleotide triphosphate hydrolases"/>
    <property type="match status" value="1"/>
</dbReference>
<dbReference type="InterPro" id="IPR029062">
    <property type="entry name" value="Class_I_gatase-like"/>
</dbReference>
<dbReference type="Pfam" id="PF07685">
    <property type="entry name" value="GATase_3"/>
    <property type="match status" value="1"/>
</dbReference>
<dbReference type="Pfam" id="PF01656">
    <property type="entry name" value="CbiA"/>
    <property type="match status" value="1"/>
</dbReference>
<evidence type="ECO:0000256" key="8">
    <source>
        <dbReference type="SAM" id="MobiDB-lite"/>
    </source>
</evidence>
<dbReference type="AlphaFoldDB" id="A0A5M3Y2E2"/>
<feature type="active site" description="Nucleophile" evidence="7">
    <location>
        <position position="432"/>
    </location>
</feature>
<feature type="domain" description="CobB/CobQ-like glutamine amidotransferase" evidence="10">
    <location>
        <begin position="351"/>
        <end position="527"/>
    </location>
</feature>
<evidence type="ECO:0000256" key="1">
    <source>
        <dbReference type="ARBA" id="ARBA00001946"/>
    </source>
</evidence>
<dbReference type="SUPFAM" id="SSF52540">
    <property type="entry name" value="P-loop containing nucleoside triphosphate hydrolases"/>
    <property type="match status" value="1"/>
</dbReference>
<dbReference type="InterPro" id="IPR002586">
    <property type="entry name" value="CobQ/CobB/MinD/ParA_Nub-bd_dom"/>
</dbReference>
<dbReference type="InterPro" id="IPR004484">
    <property type="entry name" value="CbiA/CobB_synth"/>
</dbReference>
<evidence type="ECO:0000256" key="7">
    <source>
        <dbReference type="HAMAP-Rule" id="MF_00027"/>
    </source>
</evidence>
<keyword evidence="6 7" id="KW-0315">Glutamine amidotransferase</keyword>
<dbReference type="PROSITE" id="PS51274">
    <property type="entry name" value="GATASE_COBBQ"/>
    <property type="match status" value="1"/>
</dbReference>
<comment type="catalytic activity">
    <reaction evidence="7">
        <text>hydrogenobyrinate + 2 L-glutamine + 2 ATP + 2 H2O = hydrogenobyrinate a,c-diamide + 2 L-glutamate + 2 ADP + 2 phosphate + 2 H(+)</text>
        <dbReference type="Rhea" id="RHEA:12544"/>
        <dbReference type="ChEBI" id="CHEBI:15377"/>
        <dbReference type="ChEBI" id="CHEBI:15378"/>
        <dbReference type="ChEBI" id="CHEBI:29985"/>
        <dbReference type="ChEBI" id="CHEBI:30616"/>
        <dbReference type="ChEBI" id="CHEBI:43474"/>
        <dbReference type="ChEBI" id="CHEBI:58359"/>
        <dbReference type="ChEBI" id="CHEBI:77873"/>
        <dbReference type="ChEBI" id="CHEBI:77874"/>
        <dbReference type="ChEBI" id="CHEBI:456216"/>
        <dbReference type="EC" id="6.3.5.9"/>
    </reaction>
</comment>
<reference evidence="11 12" key="1">
    <citation type="submission" date="2019-10" db="EMBL/GenBank/DDBJ databases">
        <title>Whole genome shotgun sequence of Acrocarpospora pleiomorpha NBRC 16267.</title>
        <authorList>
            <person name="Ichikawa N."/>
            <person name="Kimura A."/>
            <person name="Kitahashi Y."/>
            <person name="Komaki H."/>
            <person name="Oguchi A."/>
        </authorList>
    </citation>
    <scope>NUCLEOTIDE SEQUENCE [LARGE SCALE GENOMIC DNA]</scope>
    <source>
        <strain evidence="11 12">NBRC 16267</strain>
    </source>
</reference>
<organism evidence="11 12">
    <name type="scientific">Acrocarpospora pleiomorpha</name>
    <dbReference type="NCBI Taxonomy" id="90975"/>
    <lineage>
        <taxon>Bacteria</taxon>
        <taxon>Bacillati</taxon>
        <taxon>Actinomycetota</taxon>
        <taxon>Actinomycetes</taxon>
        <taxon>Streptosporangiales</taxon>
        <taxon>Streptosporangiaceae</taxon>
        <taxon>Acrocarpospora</taxon>
    </lineage>
</organism>
<dbReference type="NCBIfam" id="NF002204">
    <property type="entry name" value="PRK01077.1"/>
    <property type="match status" value="1"/>
</dbReference>
<dbReference type="PANTHER" id="PTHR43873:SF1">
    <property type="entry name" value="COBYRINATE A,C-DIAMIDE SYNTHASE"/>
    <property type="match status" value="1"/>
</dbReference>
<dbReference type="CDD" id="cd03130">
    <property type="entry name" value="GATase1_CobB"/>
    <property type="match status" value="1"/>
</dbReference>
<comment type="pathway">
    <text evidence="7">Cofactor biosynthesis; adenosylcobalamin biosynthesis; cob(II)yrinate a,c-diamide from precorrin-2 (aerobic route): step 9/10.</text>
</comment>
<evidence type="ECO:0000259" key="9">
    <source>
        <dbReference type="Pfam" id="PF01656"/>
    </source>
</evidence>
<comment type="similarity">
    <text evidence="7">Belongs to the CobB/CbiA family.</text>
</comment>
<gene>
    <name evidence="11" type="primary">cobB_1</name>
    <name evidence="7" type="synonym">cobB</name>
    <name evidence="11" type="ORF">Aple_078170</name>
</gene>
<comment type="caution">
    <text evidence="11">The sequence shown here is derived from an EMBL/GenBank/DDBJ whole genome shotgun (WGS) entry which is preliminary data.</text>
</comment>
<dbReference type="HAMAP" id="MF_00027">
    <property type="entry name" value="CobB_CbiA"/>
    <property type="match status" value="1"/>
</dbReference>
<dbReference type="InterPro" id="IPR011698">
    <property type="entry name" value="GATase_3"/>
</dbReference>
<feature type="site" description="Increases nucleophilicity of active site Cys" evidence="7">
    <location>
        <position position="521"/>
    </location>
</feature>
<keyword evidence="2 7" id="KW-0436">Ligase</keyword>
<evidence type="ECO:0000259" key="10">
    <source>
        <dbReference type="Pfam" id="PF07685"/>
    </source>
</evidence>
<dbReference type="SUPFAM" id="SSF52317">
    <property type="entry name" value="Class I glutamine amidotransferase-like"/>
    <property type="match status" value="1"/>
</dbReference>
<evidence type="ECO:0000256" key="6">
    <source>
        <dbReference type="ARBA" id="ARBA00022962"/>
    </source>
</evidence>
<dbReference type="PANTHER" id="PTHR43873">
    <property type="entry name" value="COBYRINATE A,C-DIAMIDE SYNTHASE"/>
    <property type="match status" value="1"/>
</dbReference>
<dbReference type="Proteomes" id="UP000377595">
    <property type="component" value="Unassembled WGS sequence"/>
</dbReference>
<comment type="domain">
    <text evidence="7">Comprises of two domains. The C-terminal domain contains the binding site for glutamine and catalyzes the hydrolysis of this substrate to glutamate and ammonia. The N-terminal domain is anticipated to bind ATP and hydrogenobyrinate and catalyzes the ultimate synthesis of the diamide product. The ammonia produced via the glutaminase domain is probably translocated to the adjacent domain via a molecular tunnel, where it reacts with an activated intermediate.</text>
</comment>
<dbReference type="UniPathway" id="UPA00148">
    <property type="reaction ID" value="UER00220"/>
</dbReference>
<name>A0A5M3Y2E2_9ACTN</name>
<evidence type="ECO:0000256" key="5">
    <source>
        <dbReference type="ARBA" id="ARBA00022842"/>
    </source>
</evidence>
<evidence type="ECO:0000313" key="12">
    <source>
        <dbReference type="Proteomes" id="UP000377595"/>
    </source>
</evidence>
<evidence type="ECO:0000256" key="3">
    <source>
        <dbReference type="ARBA" id="ARBA00022741"/>
    </source>
</evidence>
<dbReference type="OrthoDB" id="9764035at2"/>
<keyword evidence="12" id="KW-1185">Reference proteome</keyword>
<keyword evidence="3 7" id="KW-0547">Nucleotide-binding</keyword>
<feature type="compositionally biased region" description="Gly residues" evidence="8">
    <location>
        <begin position="294"/>
        <end position="308"/>
    </location>
</feature>
<dbReference type="CDD" id="cd05388">
    <property type="entry name" value="CobB_N"/>
    <property type="match status" value="1"/>
</dbReference>
<keyword evidence="7" id="KW-0169">Cobalamin biosynthesis</keyword>
<evidence type="ECO:0000313" key="11">
    <source>
        <dbReference type="EMBL" id="GES24918.1"/>
    </source>
</evidence>
<accession>A0A5M3Y2E2</accession>
<dbReference type="Gene3D" id="3.40.50.880">
    <property type="match status" value="1"/>
</dbReference>
<keyword evidence="4 7" id="KW-0067">ATP-binding</keyword>
<feature type="domain" description="CobQ/CobB/MinD/ParA nucleotide binding" evidence="9">
    <location>
        <begin position="7"/>
        <end position="192"/>
    </location>
</feature>
<keyword evidence="5 7" id="KW-0460">Magnesium</keyword>
<dbReference type="EC" id="6.3.5.9" evidence="7"/>
<evidence type="ECO:0000256" key="2">
    <source>
        <dbReference type="ARBA" id="ARBA00022598"/>
    </source>
</evidence>
<protein>
    <recommendedName>
        <fullName evidence="7">Hydrogenobyrinate a,c-diamide synthase</fullName>
        <ecNumber evidence="7">6.3.5.9</ecNumber>
    </recommendedName>
    <alternativeName>
        <fullName evidence="7">Hydrogenobyrinic acid a,c-diamide synthase</fullName>
    </alternativeName>
</protein>
<sequence length="539" mass="55733">MVMVPRLVIAAPASGAGKTTIATGLMAALVRRGLAVSPHKVGPDYIDPGYHALATGRPGRNLDPWLTSEDLIAPLFLHGAANADIAIIEGVMGLYDGMRGTADFASTAHVARLLEAPVILVVDATGQGQSVAALVHGFASYDTRVRLAGIILNRVGSPRHKEVCRESLESTGIPVLGAIPRTPDATTPSRHLGLIPAAERHTEATTTIPALATLIESTCDLPALVALAHRAAPIPATAWNPQDAVATTANVKGAGGKAPASVGQGDTTGDGEGLASGPAPVSVGQGEATADGEGLPGGGAAVSVGRGGATERNQGWVGGRTPVSVRQSEVTGEGWVGVDGRARRGIRPVVAIAGGAAFTFGYVEQVELLIAAGAEVATFDPVRDEDLPEGTRGVILPGGFPEVYASELSANERLRVRMAEFVTSGGAVVAECAGLLYLSRELDDHPMCGILDAKAEMSGRLTLGYRDAVAVQDSVLTRAGERYRGHEFHRTVCTPPDSPVWRWIDGGDGYASGRVLASYLHLHWAGSPVLAARFVGECR</sequence>
<dbReference type="GO" id="GO:0009236">
    <property type="term" value="P:cobalamin biosynthetic process"/>
    <property type="evidence" value="ECO:0007669"/>
    <property type="project" value="UniProtKB-UniRule"/>
</dbReference>
<dbReference type="InterPro" id="IPR027417">
    <property type="entry name" value="P-loop_NTPase"/>
</dbReference>
<dbReference type="EMBL" id="BLAF01000059">
    <property type="protein sequence ID" value="GES24918.1"/>
    <property type="molecule type" value="Genomic_DNA"/>
</dbReference>
<dbReference type="GO" id="GO:0005524">
    <property type="term" value="F:ATP binding"/>
    <property type="evidence" value="ECO:0007669"/>
    <property type="project" value="UniProtKB-UniRule"/>
</dbReference>
<evidence type="ECO:0000256" key="4">
    <source>
        <dbReference type="ARBA" id="ARBA00022840"/>
    </source>
</evidence>
<feature type="region of interest" description="Disordered" evidence="8">
    <location>
        <begin position="251"/>
        <end position="328"/>
    </location>
</feature>
<comment type="cofactor">
    <cofactor evidence="1 7">
        <name>Mg(2+)</name>
        <dbReference type="ChEBI" id="CHEBI:18420"/>
    </cofactor>
</comment>